<name>A0A6G8ARX8_9ENTE</name>
<evidence type="ECO:0000256" key="2">
    <source>
        <dbReference type="ARBA" id="ARBA00022448"/>
    </source>
</evidence>
<accession>A0A6G8ARX8</accession>
<dbReference type="Gene3D" id="3.40.50.300">
    <property type="entry name" value="P-loop containing nucleotide triphosphate hydrolases"/>
    <property type="match status" value="1"/>
</dbReference>
<dbReference type="KEGG" id="vhy:G7082_03930"/>
<keyword evidence="2" id="KW-0813">Transport</keyword>
<dbReference type="InterPro" id="IPR003593">
    <property type="entry name" value="AAA+_ATPase"/>
</dbReference>
<keyword evidence="5 11" id="KW-0067">ATP-binding</keyword>
<keyword evidence="12" id="KW-1185">Reference proteome</keyword>
<dbReference type="Gene3D" id="1.20.1560.10">
    <property type="entry name" value="ABC transporter type 1, transmembrane domain"/>
    <property type="match status" value="1"/>
</dbReference>
<dbReference type="PANTHER" id="PTHR43394:SF1">
    <property type="entry name" value="ATP-BINDING CASSETTE SUB-FAMILY B MEMBER 10, MITOCHONDRIAL"/>
    <property type="match status" value="1"/>
</dbReference>
<evidence type="ECO:0000259" key="10">
    <source>
        <dbReference type="PROSITE" id="PS50929"/>
    </source>
</evidence>
<dbReference type="EMBL" id="CP049887">
    <property type="protein sequence ID" value="QIL47747.1"/>
    <property type="molecule type" value="Genomic_DNA"/>
</dbReference>
<feature type="transmembrane region" description="Helical" evidence="8">
    <location>
        <begin position="165"/>
        <end position="185"/>
    </location>
</feature>
<sequence>MRRKSFSIHSPRRFFDYLTTFKKEIILATIFGILNGLSVVTTTYFIGKSVDTMVGIHQVRLKELSHIVILLLAITAITAFSQWFIQTLGNHVAYFSVAKLRKDTFSHLNKLPLRYYDQTAHGDIMSRFTNDLDYISEACAAIFNNVFSGMTIVIISLISMLKLSPILTCVVLLSTSFIFLVNWVVAKKSQKNFAEQQKKVGEISGFLSETIQQQKVIKAFQFEDTSQENFEGLNQQLQHVGERAQFISSLTNPLSRFIDHLGYLMIGVIGGIFVIKSPETMTIGIITSFIIYSSQFSKPFIELSGITTQIQTAIAGLDRIFSLIDQQEEPSDTTTDSSFSIHSGKIVFDHVYFSYLENQPLIEDFNLIVEPGETVAIVGKTGAGKSTLVNLLMRFYDVNQGSISIDGRLIQDIPRDKLRQSFGMVLQETWLFDGTIWDNLTFGNQHATEELVISACKEAAIYHFIDTLPDKFNTHLGQRGLSISDGQKQLLTIARTMISQPHMLILDEATSSIDTLTEQNIQAAFLKMMKNKTSFIIAHRLSTIREADKIMVMDQGSVVEIGTHEELLQIKNGFYYTLYHAQFKHS</sequence>
<dbReference type="CDD" id="cd03254">
    <property type="entry name" value="ABCC_Glucan_exporter_like"/>
    <property type="match status" value="1"/>
</dbReference>
<feature type="transmembrane region" description="Helical" evidence="8">
    <location>
        <begin position="67"/>
        <end position="85"/>
    </location>
</feature>
<keyword evidence="7 8" id="KW-0472">Membrane</keyword>
<evidence type="ECO:0000313" key="12">
    <source>
        <dbReference type="Proteomes" id="UP000501747"/>
    </source>
</evidence>
<dbReference type="PROSITE" id="PS50893">
    <property type="entry name" value="ABC_TRANSPORTER_2"/>
    <property type="match status" value="1"/>
</dbReference>
<dbReference type="InterPro" id="IPR039421">
    <property type="entry name" value="Type_1_exporter"/>
</dbReference>
<dbReference type="RefSeq" id="WP_166033919.1">
    <property type="nucleotide sequence ID" value="NZ_CP049887.1"/>
</dbReference>
<dbReference type="GO" id="GO:0005524">
    <property type="term" value="F:ATP binding"/>
    <property type="evidence" value="ECO:0007669"/>
    <property type="project" value="UniProtKB-KW"/>
</dbReference>
<dbReference type="InterPro" id="IPR011527">
    <property type="entry name" value="ABC1_TM_dom"/>
</dbReference>
<evidence type="ECO:0000256" key="5">
    <source>
        <dbReference type="ARBA" id="ARBA00022840"/>
    </source>
</evidence>
<comment type="subcellular location">
    <subcellularLocation>
        <location evidence="1">Cell membrane</location>
        <topology evidence="1">Multi-pass membrane protein</topology>
    </subcellularLocation>
</comment>
<organism evidence="11 12">
    <name type="scientific">Vagococcus hydrophili</name>
    <dbReference type="NCBI Taxonomy" id="2714947"/>
    <lineage>
        <taxon>Bacteria</taxon>
        <taxon>Bacillati</taxon>
        <taxon>Bacillota</taxon>
        <taxon>Bacilli</taxon>
        <taxon>Lactobacillales</taxon>
        <taxon>Enterococcaceae</taxon>
        <taxon>Vagococcus</taxon>
    </lineage>
</organism>
<dbReference type="Proteomes" id="UP000501747">
    <property type="component" value="Chromosome"/>
</dbReference>
<dbReference type="AlphaFoldDB" id="A0A6G8ARX8"/>
<dbReference type="SUPFAM" id="SSF90123">
    <property type="entry name" value="ABC transporter transmembrane region"/>
    <property type="match status" value="1"/>
</dbReference>
<dbReference type="PROSITE" id="PS50929">
    <property type="entry name" value="ABC_TM1F"/>
    <property type="match status" value="1"/>
</dbReference>
<evidence type="ECO:0000256" key="8">
    <source>
        <dbReference type="SAM" id="Phobius"/>
    </source>
</evidence>
<evidence type="ECO:0000256" key="6">
    <source>
        <dbReference type="ARBA" id="ARBA00022989"/>
    </source>
</evidence>
<keyword evidence="4" id="KW-0547">Nucleotide-binding</keyword>
<evidence type="ECO:0000259" key="9">
    <source>
        <dbReference type="PROSITE" id="PS50893"/>
    </source>
</evidence>
<feature type="domain" description="ABC transporter" evidence="9">
    <location>
        <begin position="346"/>
        <end position="580"/>
    </location>
</feature>
<keyword evidence="3 8" id="KW-0812">Transmembrane</keyword>
<evidence type="ECO:0000256" key="3">
    <source>
        <dbReference type="ARBA" id="ARBA00022692"/>
    </source>
</evidence>
<dbReference type="InterPro" id="IPR003439">
    <property type="entry name" value="ABC_transporter-like_ATP-bd"/>
</dbReference>
<dbReference type="GO" id="GO:0005886">
    <property type="term" value="C:plasma membrane"/>
    <property type="evidence" value="ECO:0007669"/>
    <property type="project" value="UniProtKB-SubCell"/>
</dbReference>
<dbReference type="InterPro" id="IPR027417">
    <property type="entry name" value="P-loop_NTPase"/>
</dbReference>
<feature type="domain" description="ABC transmembrane type-1" evidence="10">
    <location>
        <begin position="26"/>
        <end position="312"/>
    </location>
</feature>
<dbReference type="InterPro" id="IPR036640">
    <property type="entry name" value="ABC1_TM_sf"/>
</dbReference>
<feature type="transmembrane region" description="Helical" evidence="8">
    <location>
        <begin position="25"/>
        <end position="46"/>
    </location>
</feature>
<proteinExistence type="predicted"/>
<dbReference type="Pfam" id="PF00664">
    <property type="entry name" value="ABC_membrane"/>
    <property type="match status" value="1"/>
</dbReference>
<dbReference type="SMART" id="SM00382">
    <property type="entry name" value="AAA"/>
    <property type="match status" value="1"/>
</dbReference>
<keyword evidence="6 8" id="KW-1133">Transmembrane helix</keyword>
<gene>
    <name evidence="11" type="ORF">G7082_03930</name>
</gene>
<feature type="transmembrane region" description="Helical" evidence="8">
    <location>
        <begin position="134"/>
        <end position="158"/>
    </location>
</feature>
<dbReference type="Pfam" id="PF00005">
    <property type="entry name" value="ABC_tran"/>
    <property type="match status" value="1"/>
</dbReference>
<evidence type="ECO:0000256" key="7">
    <source>
        <dbReference type="ARBA" id="ARBA00023136"/>
    </source>
</evidence>
<dbReference type="PANTHER" id="PTHR43394">
    <property type="entry name" value="ATP-DEPENDENT PERMEASE MDL1, MITOCHONDRIAL"/>
    <property type="match status" value="1"/>
</dbReference>
<dbReference type="GO" id="GO:0015421">
    <property type="term" value="F:ABC-type oligopeptide transporter activity"/>
    <property type="evidence" value="ECO:0007669"/>
    <property type="project" value="TreeGrafter"/>
</dbReference>
<evidence type="ECO:0000256" key="4">
    <source>
        <dbReference type="ARBA" id="ARBA00022741"/>
    </source>
</evidence>
<dbReference type="SUPFAM" id="SSF52540">
    <property type="entry name" value="P-loop containing nucleoside triphosphate hydrolases"/>
    <property type="match status" value="1"/>
</dbReference>
<evidence type="ECO:0000313" key="11">
    <source>
        <dbReference type="EMBL" id="QIL47747.1"/>
    </source>
</evidence>
<feature type="transmembrane region" description="Helical" evidence="8">
    <location>
        <begin position="257"/>
        <end position="275"/>
    </location>
</feature>
<reference evidence="11 12" key="1">
    <citation type="submission" date="2020-03" db="EMBL/GenBank/DDBJ databases">
        <title>Vagococcus sp. nov., isolated from beetles.</title>
        <authorList>
            <person name="Hyun D.-W."/>
            <person name="Bae J.-W."/>
        </authorList>
    </citation>
    <scope>NUCLEOTIDE SEQUENCE [LARGE SCALE GENOMIC DNA]</scope>
    <source>
        <strain evidence="11 12">HDW17B</strain>
    </source>
</reference>
<dbReference type="CDD" id="cd18547">
    <property type="entry name" value="ABC_6TM_Tm288_like"/>
    <property type="match status" value="1"/>
</dbReference>
<dbReference type="FunFam" id="3.40.50.300:FF:000287">
    <property type="entry name" value="Multidrug ABC transporter ATP-binding protein"/>
    <property type="match status" value="1"/>
</dbReference>
<protein>
    <submittedName>
        <fullName evidence="11">ABC transporter ATP-binding protein</fullName>
    </submittedName>
</protein>
<evidence type="ECO:0000256" key="1">
    <source>
        <dbReference type="ARBA" id="ARBA00004651"/>
    </source>
</evidence>
<dbReference type="GO" id="GO:0016887">
    <property type="term" value="F:ATP hydrolysis activity"/>
    <property type="evidence" value="ECO:0007669"/>
    <property type="project" value="InterPro"/>
</dbReference>